<comment type="caution">
    <text evidence="2">The sequence shown here is derived from an EMBL/GenBank/DDBJ whole genome shotgun (WGS) entry which is preliminary data.</text>
</comment>
<evidence type="ECO:0000313" key="3">
    <source>
        <dbReference type="Proteomes" id="UP001567538"/>
    </source>
</evidence>
<reference evidence="2 3" key="1">
    <citation type="submission" date="2024-06" db="EMBL/GenBank/DDBJ databases">
        <title>A chromosome level genome sequence of Diviner's sage (Salvia divinorum).</title>
        <authorList>
            <person name="Ford S.A."/>
            <person name="Ro D.-K."/>
            <person name="Ness R.W."/>
            <person name="Phillips M.A."/>
        </authorList>
    </citation>
    <scope>NUCLEOTIDE SEQUENCE [LARGE SCALE GENOMIC DNA]</scope>
    <source>
        <strain evidence="2">SAF-2024a</strain>
        <tissue evidence="2">Leaf</tissue>
    </source>
</reference>
<evidence type="ECO:0000256" key="1">
    <source>
        <dbReference type="SAM" id="MobiDB-lite"/>
    </source>
</evidence>
<evidence type="ECO:0000313" key="2">
    <source>
        <dbReference type="EMBL" id="KAL1531192.1"/>
    </source>
</evidence>
<dbReference type="Proteomes" id="UP001567538">
    <property type="component" value="Unassembled WGS sequence"/>
</dbReference>
<feature type="region of interest" description="Disordered" evidence="1">
    <location>
        <begin position="1"/>
        <end position="87"/>
    </location>
</feature>
<dbReference type="AlphaFoldDB" id="A0ABD1FHA2"/>
<name>A0ABD1FHA2_SALDI</name>
<dbReference type="EMBL" id="JBEAFC010000015">
    <property type="protein sequence ID" value="KAL1531192.1"/>
    <property type="molecule type" value="Genomic_DNA"/>
</dbReference>
<accession>A0ABD1FHA2</accession>
<proteinExistence type="predicted"/>
<protein>
    <submittedName>
        <fullName evidence="2">Uncharacterized protein</fullName>
    </submittedName>
</protein>
<organism evidence="2 3">
    <name type="scientific">Salvia divinorum</name>
    <name type="common">Maria pastora</name>
    <name type="synonym">Diviner's sage</name>
    <dbReference type="NCBI Taxonomy" id="28513"/>
    <lineage>
        <taxon>Eukaryota</taxon>
        <taxon>Viridiplantae</taxon>
        <taxon>Streptophyta</taxon>
        <taxon>Embryophyta</taxon>
        <taxon>Tracheophyta</taxon>
        <taxon>Spermatophyta</taxon>
        <taxon>Magnoliopsida</taxon>
        <taxon>eudicotyledons</taxon>
        <taxon>Gunneridae</taxon>
        <taxon>Pentapetalae</taxon>
        <taxon>asterids</taxon>
        <taxon>lamiids</taxon>
        <taxon>Lamiales</taxon>
        <taxon>Lamiaceae</taxon>
        <taxon>Nepetoideae</taxon>
        <taxon>Mentheae</taxon>
        <taxon>Salviinae</taxon>
        <taxon>Salvia</taxon>
        <taxon>Salvia subgen. Calosphace</taxon>
    </lineage>
</organism>
<keyword evidence="3" id="KW-1185">Reference proteome</keyword>
<feature type="compositionally biased region" description="Acidic residues" evidence="1">
    <location>
        <begin position="20"/>
        <end position="37"/>
    </location>
</feature>
<gene>
    <name evidence="2" type="ORF">AAHA92_33900</name>
</gene>
<feature type="compositionally biased region" description="Basic and acidic residues" evidence="1">
    <location>
        <begin position="64"/>
        <end position="73"/>
    </location>
</feature>
<sequence length="162" mass="18511">MDELPKKVPISLLSSKEESSDSEWEEELTPDVAEDSYEGNSDGDDKGVGSNKRRKIVCPAKTNPLDDDKDVGSSKRKREKIVCPANPDDYPQLASFLRQNHMEEELQQNWTVIGNENASKLQQQWIQIMDKQMDVAAVKLDLIQDIFDIINPQHNLFLPNYH</sequence>